<evidence type="ECO:0000256" key="4">
    <source>
        <dbReference type="ARBA" id="ARBA00022679"/>
    </source>
</evidence>
<dbReference type="SMART" id="SM00480">
    <property type="entry name" value="POL3Bc"/>
    <property type="match status" value="1"/>
</dbReference>
<dbReference type="EMBL" id="LAZR01007529">
    <property type="protein sequence ID" value="KKM84671.1"/>
    <property type="molecule type" value="Genomic_DNA"/>
</dbReference>
<evidence type="ECO:0000313" key="10">
    <source>
        <dbReference type="EMBL" id="KKM84671.1"/>
    </source>
</evidence>
<name>A0A0F9LBF3_9ZZZZ</name>
<keyword evidence="4" id="KW-0808">Transferase</keyword>
<dbReference type="GO" id="GO:0003887">
    <property type="term" value="F:DNA-directed DNA polymerase activity"/>
    <property type="evidence" value="ECO:0007669"/>
    <property type="project" value="UniProtKB-KW"/>
</dbReference>
<dbReference type="GO" id="GO:0008408">
    <property type="term" value="F:3'-5' exonuclease activity"/>
    <property type="evidence" value="ECO:0007669"/>
    <property type="project" value="InterPro"/>
</dbReference>
<keyword evidence="3" id="KW-0963">Cytoplasm</keyword>
<keyword evidence="7" id="KW-0239">DNA-directed DNA polymerase</keyword>
<evidence type="ECO:0000256" key="5">
    <source>
        <dbReference type="ARBA" id="ARBA00022695"/>
    </source>
</evidence>
<evidence type="ECO:0000256" key="8">
    <source>
        <dbReference type="ARBA" id="ARBA00023125"/>
    </source>
</evidence>
<dbReference type="GO" id="GO:0009360">
    <property type="term" value="C:DNA polymerase III complex"/>
    <property type="evidence" value="ECO:0007669"/>
    <property type="project" value="InterPro"/>
</dbReference>
<dbReference type="GO" id="GO:0003677">
    <property type="term" value="F:DNA binding"/>
    <property type="evidence" value="ECO:0007669"/>
    <property type="project" value="UniProtKB-KW"/>
</dbReference>
<sequence length="382" mass="41263">MSITINQRKLARAVDRIYLLREKKSTMPILEHFLLRLADGGKVLEMFATNLEAIGRVTVPLDTVQGELPGLAVEAVKLKKAVQALTANKSLTLERVTRKEKDHSGISREVVSLIVSGLETSTAYVLATTSPDEFPTVKMADAPPTTMPAKDLLEALRVTSYAVSDDETRYNLNGLFFEKARDGGTFIVASDGHRMAATRVQNEIAAQDVIVPKSAIGPLAKVLAKESGEVIIRADEKRIGFEAGGLQLSTTGLDGRFPDWRQIVPYLTGGGFTVDGEKLVASIKRVTALSSDSHVPVIVKVTPDKASVEVTARDAKATEPIDVVSAESYDFALRNTYFAEAIKKLGPGMMRIAPGKKNLAAIRISREDETDGAFAVVMPGRA</sequence>
<gene>
    <name evidence="10" type="ORF">LCGC14_1296790</name>
</gene>
<keyword evidence="8" id="KW-0238">DNA-binding</keyword>
<protein>
    <recommendedName>
        <fullName evidence="9">DNA polymerase III beta sliding clamp central domain-containing protein</fullName>
    </recommendedName>
</protein>
<proteinExistence type="inferred from homology"/>
<comment type="similarity">
    <text evidence="2">Belongs to the beta sliding clamp family.</text>
</comment>
<dbReference type="GO" id="GO:0006271">
    <property type="term" value="P:DNA strand elongation involved in DNA replication"/>
    <property type="evidence" value="ECO:0007669"/>
    <property type="project" value="TreeGrafter"/>
</dbReference>
<evidence type="ECO:0000256" key="1">
    <source>
        <dbReference type="ARBA" id="ARBA00004496"/>
    </source>
</evidence>
<dbReference type="Gene3D" id="3.70.10.10">
    <property type="match status" value="1"/>
</dbReference>
<dbReference type="SUPFAM" id="SSF55979">
    <property type="entry name" value="DNA clamp"/>
    <property type="match status" value="3"/>
</dbReference>
<evidence type="ECO:0000256" key="2">
    <source>
        <dbReference type="ARBA" id="ARBA00010752"/>
    </source>
</evidence>
<dbReference type="InterPro" id="IPR001001">
    <property type="entry name" value="DNA_polIII_beta"/>
</dbReference>
<keyword evidence="6" id="KW-0235">DNA replication</keyword>
<evidence type="ECO:0000256" key="6">
    <source>
        <dbReference type="ARBA" id="ARBA00022705"/>
    </source>
</evidence>
<comment type="subcellular location">
    <subcellularLocation>
        <location evidence="1">Cytoplasm</location>
    </subcellularLocation>
</comment>
<dbReference type="Pfam" id="PF02767">
    <property type="entry name" value="DNA_pol3_beta_2"/>
    <property type="match status" value="1"/>
</dbReference>
<evidence type="ECO:0000256" key="3">
    <source>
        <dbReference type="ARBA" id="ARBA00022490"/>
    </source>
</evidence>
<feature type="domain" description="DNA polymerase III beta sliding clamp central" evidence="9">
    <location>
        <begin position="147"/>
        <end position="259"/>
    </location>
</feature>
<dbReference type="InterPro" id="IPR046938">
    <property type="entry name" value="DNA_clamp_sf"/>
</dbReference>
<dbReference type="PANTHER" id="PTHR30478">
    <property type="entry name" value="DNA POLYMERASE III SUBUNIT BETA"/>
    <property type="match status" value="1"/>
</dbReference>
<organism evidence="10">
    <name type="scientific">marine sediment metagenome</name>
    <dbReference type="NCBI Taxonomy" id="412755"/>
    <lineage>
        <taxon>unclassified sequences</taxon>
        <taxon>metagenomes</taxon>
        <taxon>ecological metagenomes</taxon>
    </lineage>
</organism>
<keyword evidence="5" id="KW-0548">Nucleotidyltransferase</keyword>
<comment type="caution">
    <text evidence="10">The sequence shown here is derived from an EMBL/GenBank/DDBJ whole genome shotgun (WGS) entry which is preliminary data.</text>
</comment>
<evidence type="ECO:0000256" key="7">
    <source>
        <dbReference type="ARBA" id="ARBA00022932"/>
    </source>
</evidence>
<dbReference type="AlphaFoldDB" id="A0A0F9LBF3"/>
<dbReference type="NCBIfam" id="TIGR00663">
    <property type="entry name" value="dnan"/>
    <property type="match status" value="1"/>
</dbReference>
<dbReference type="CDD" id="cd00140">
    <property type="entry name" value="beta_clamp"/>
    <property type="match status" value="1"/>
</dbReference>
<reference evidence="10" key="1">
    <citation type="journal article" date="2015" name="Nature">
        <title>Complex archaea that bridge the gap between prokaryotes and eukaryotes.</title>
        <authorList>
            <person name="Spang A."/>
            <person name="Saw J.H."/>
            <person name="Jorgensen S.L."/>
            <person name="Zaremba-Niedzwiedzka K."/>
            <person name="Martijn J."/>
            <person name="Lind A.E."/>
            <person name="van Eijk R."/>
            <person name="Schleper C."/>
            <person name="Guy L."/>
            <person name="Ettema T.J."/>
        </authorList>
    </citation>
    <scope>NUCLEOTIDE SEQUENCE</scope>
</reference>
<accession>A0A0F9LBF3</accession>
<dbReference type="InterPro" id="IPR022637">
    <property type="entry name" value="DNA_polIII_beta_cen"/>
</dbReference>
<dbReference type="Gene3D" id="3.10.150.10">
    <property type="entry name" value="DNA Polymerase III, subunit A, domain 2"/>
    <property type="match status" value="1"/>
</dbReference>
<dbReference type="PANTHER" id="PTHR30478:SF0">
    <property type="entry name" value="BETA SLIDING CLAMP"/>
    <property type="match status" value="1"/>
</dbReference>
<evidence type="ECO:0000259" key="9">
    <source>
        <dbReference type="Pfam" id="PF02767"/>
    </source>
</evidence>
<dbReference type="GO" id="GO:0005737">
    <property type="term" value="C:cytoplasm"/>
    <property type="evidence" value="ECO:0007669"/>
    <property type="project" value="UniProtKB-SubCell"/>
</dbReference>